<feature type="transmembrane region" description="Helical" evidence="7">
    <location>
        <begin position="465"/>
        <end position="489"/>
    </location>
</feature>
<comment type="similarity">
    <text evidence="2">Belongs to the major facilitator superfamily.</text>
</comment>
<dbReference type="InterPro" id="IPR036259">
    <property type="entry name" value="MFS_trans_sf"/>
</dbReference>
<dbReference type="InterPro" id="IPR020846">
    <property type="entry name" value="MFS_dom"/>
</dbReference>
<feature type="transmembrane region" description="Helical" evidence="7">
    <location>
        <begin position="409"/>
        <end position="425"/>
    </location>
</feature>
<feature type="transmembrane region" description="Helical" evidence="7">
    <location>
        <begin position="129"/>
        <end position="149"/>
    </location>
</feature>
<accession>A0A6P8ITC2</accession>
<name>A0A6P8ITC2_ACTTE</name>
<reference evidence="10" key="1">
    <citation type="submission" date="2025-08" db="UniProtKB">
        <authorList>
            <consortium name="RefSeq"/>
        </authorList>
    </citation>
    <scope>IDENTIFICATION</scope>
    <source>
        <tissue evidence="10">Tentacle</tissue>
    </source>
</reference>
<evidence type="ECO:0000256" key="3">
    <source>
        <dbReference type="ARBA" id="ARBA00022448"/>
    </source>
</evidence>
<feature type="transmembrane region" description="Helical" evidence="7">
    <location>
        <begin position="181"/>
        <end position="203"/>
    </location>
</feature>
<evidence type="ECO:0000313" key="9">
    <source>
        <dbReference type="Proteomes" id="UP000515163"/>
    </source>
</evidence>
<feature type="domain" description="Major facilitator superfamily (MFS) profile" evidence="8">
    <location>
        <begin position="92"/>
        <end position="519"/>
    </location>
</feature>
<evidence type="ECO:0000256" key="4">
    <source>
        <dbReference type="ARBA" id="ARBA00022692"/>
    </source>
</evidence>
<dbReference type="FunCoup" id="A0A6P8ITC2">
    <property type="interactions" value="51"/>
</dbReference>
<keyword evidence="3" id="KW-0813">Transport</keyword>
<gene>
    <name evidence="10" type="primary">LOC116304816</name>
</gene>
<dbReference type="AlphaFoldDB" id="A0A6P8ITC2"/>
<feature type="transmembrane region" description="Helical" evidence="7">
    <location>
        <begin position="495"/>
        <end position="516"/>
    </location>
</feature>
<dbReference type="Gene3D" id="1.20.1250.20">
    <property type="entry name" value="MFS general substrate transporter like domains"/>
    <property type="match status" value="1"/>
</dbReference>
<evidence type="ECO:0000256" key="7">
    <source>
        <dbReference type="SAM" id="Phobius"/>
    </source>
</evidence>
<evidence type="ECO:0000313" key="10">
    <source>
        <dbReference type="RefSeq" id="XP_031570461.1"/>
    </source>
</evidence>
<dbReference type="KEGG" id="aten:116304816"/>
<keyword evidence="9" id="KW-1185">Reference proteome</keyword>
<feature type="transmembrane region" description="Helical" evidence="7">
    <location>
        <begin position="92"/>
        <end position="117"/>
    </location>
</feature>
<feature type="transmembrane region" description="Helical" evidence="7">
    <location>
        <begin position="431"/>
        <end position="453"/>
    </location>
</feature>
<evidence type="ECO:0000256" key="5">
    <source>
        <dbReference type="ARBA" id="ARBA00022989"/>
    </source>
</evidence>
<dbReference type="SUPFAM" id="SSF103473">
    <property type="entry name" value="MFS general substrate transporter"/>
    <property type="match status" value="1"/>
</dbReference>
<feature type="transmembrane region" description="Helical" evidence="7">
    <location>
        <begin position="325"/>
        <end position="343"/>
    </location>
</feature>
<evidence type="ECO:0000259" key="8">
    <source>
        <dbReference type="PROSITE" id="PS50850"/>
    </source>
</evidence>
<dbReference type="GO" id="GO:0016020">
    <property type="term" value="C:membrane"/>
    <property type="evidence" value="ECO:0007669"/>
    <property type="project" value="UniProtKB-SubCell"/>
</dbReference>
<proteinExistence type="inferred from homology"/>
<dbReference type="InParanoid" id="A0A6P8ITC2"/>
<comment type="subcellular location">
    <subcellularLocation>
        <location evidence="1">Membrane</location>
        <topology evidence="1">Multi-pass membrane protein</topology>
    </subcellularLocation>
</comment>
<dbReference type="Proteomes" id="UP000515163">
    <property type="component" value="Unplaced"/>
</dbReference>
<feature type="transmembrane region" description="Helical" evidence="7">
    <location>
        <begin position="243"/>
        <end position="260"/>
    </location>
</feature>
<keyword evidence="6 7" id="KW-0472">Membrane</keyword>
<feature type="transmembrane region" description="Helical" evidence="7">
    <location>
        <begin position="215"/>
        <end position="237"/>
    </location>
</feature>
<sequence length="526" mass="58713">MLKRRWKNISGIFKNDEDFGEEENREETFLAKTLKKEYGQLQSTDDDIQLQDVVQGQQDKDEKCDEIKDSGQTYNVSEAVEKLGFGMFQARLIGIVGFFVIADALEMMLLSILAPTIRCLWHLDSVEEAFITTVVFVGMMIGSSFWGWIADSLGRFPTVIVSAAWIFYFGLLSAFSPHYYWIISLRCLVGFGIGGSPQSTTLLSEFLPAKSRAICILSLAIFWAIGSTFTVAVAMAVMPTLGWRWLLAILSLPLLIFLIMSKWLPESVRFYLAAGDREKAIQVLKQCSRINKKELPPGELKDANTNKPRGRIVDLFLGGQWKTTILLWIIWFNLAFSYYGIVLTTTELYQSYSETGKCGEKSKAGIADCGCSLLTMRDYIDMMWTTLAEFPGIIVTMLIIDYLGRKKTAAIEFLATVIFYVLLMFCSGRGFMTFCIFGVRGFISGAFQTFFVYTPEVYPTINRALGLGCCSAISRIGAMLTPFVAQVLLKVSAKLALGMYAFLSAISIIATLLLPIETGGRAMVET</sequence>
<feature type="transmembrane region" description="Helical" evidence="7">
    <location>
        <begin position="156"/>
        <end position="175"/>
    </location>
</feature>
<dbReference type="PANTHER" id="PTHR23511:SF45">
    <property type="entry name" value="SVOP LIKE"/>
    <property type="match status" value="1"/>
</dbReference>
<evidence type="ECO:0000256" key="6">
    <source>
        <dbReference type="ARBA" id="ARBA00023136"/>
    </source>
</evidence>
<dbReference type="PROSITE" id="PS50850">
    <property type="entry name" value="MFS"/>
    <property type="match status" value="1"/>
</dbReference>
<evidence type="ECO:0000256" key="2">
    <source>
        <dbReference type="ARBA" id="ARBA00008335"/>
    </source>
</evidence>
<feature type="transmembrane region" description="Helical" evidence="7">
    <location>
        <begin position="382"/>
        <end position="402"/>
    </location>
</feature>
<evidence type="ECO:0000256" key="1">
    <source>
        <dbReference type="ARBA" id="ARBA00004141"/>
    </source>
</evidence>
<dbReference type="Pfam" id="PF00083">
    <property type="entry name" value="Sugar_tr"/>
    <property type="match status" value="1"/>
</dbReference>
<dbReference type="InterPro" id="IPR005828">
    <property type="entry name" value="MFS_sugar_transport-like"/>
</dbReference>
<dbReference type="PANTHER" id="PTHR23511">
    <property type="entry name" value="SYNAPTIC VESICLE GLYCOPROTEIN 2"/>
    <property type="match status" value="1"/>
</dbReference>
<dbReference type="RefSeq" id="XP_031570461.1">
    <property type="nucleotide sequence ID" value="XM_031714601.1"/>
</dbReference>
<dbReference type="GO" id="GO:0022857">
    <property type="term" value="F:transmembrane transporter activity"/>
    <property type="evidence" value="ECO:0007669"/>
    <property type="project" value="InterPro"/>
</dbReference>
<keyword evidence="5 7" id="KW-1133">Transmembrane helix</keyword>
<keyword evidence="4 7" id="KW-0812">Transmembrane</keyword>
<organism evidence="9 10">
    <name type="scientific">Actinia tenebrosa</name>
    <name type="common">Australian red waratah sea anemone</name>
    <dbReference type="NCBI Taxonomy" id="6105"/>
    <lineage>
        <taxon>Eukaryota</taxon>
        <taxon>Metazoa</taxon>
        <taxon>Cnidaria</taxon>
        <taxon>Anthozoa</taxon>
        <taxon>Hexacorallia</taxon>
        <taxon>Actiniaria</taxon>
        <taxon>Actiniidae</taxon>
        <taxon>Actinia</taxon>
    </lineage>
</organism>
<dbReference type="OrthoDB" id="4139357at2759"/>
<protein>
    <submittedName>
        <fullName evidence="10">Synaptic vesicle 2-related protein-like isoform X1</fullName>
    </submittedName>
</protein>
<dbReference type="GeneID" id="116304816"/>